<dbReference type="PANTHER" id="PTHR45736:SF1">
    <property type="entry name" value="WITHOUT CHILDREN, ISOFORM B"/>
    <property type="match status" value="1"/>
</dbReference>
<dbReference type="Proteomes" id="UP000094527">
    <property type="component" value="Unassembled WGS sequence"/>
</dbReference>
<feature type="region of interest" description="Disordered" evidence="1">
    <location>
        <begin position="851"/>
        <end position="911"/>
    </location>
</feature>
<feature type="domain" description="TRASH" evidence="2">
    <location>
        <begin position="446"/>
        <end position="485"/>
    </location>
</feature>
<feature type="domain" description="TRASH" evidence="2">
    <location>
        <begin position="488"/>
        <end position="528"/>
    </location>
</feature>
<feature type="domain" description="TRASH" evidence="2">
    <location>
        <begin position="358"/>
        <end position="393"/>
    </location>
</feature>
<feature type="region of interest" description="Disordered" evidence="1">
    <location>
        <begin position="261"/>
        <end position="299"/>
    </location>
</feature>
<dbReference type="PANTHER" id="PTHR45736">
    <property type="entry name" value="ZINC FINGER MYM-TYPE PROTEIN"/>
    <property type="match status" value="1"/>
</dbReference>
<proteinExistence type="predicted"/>
<comment type="caution">
    <text evidence="3">The sequence shown here is derived from an EMBL/GenBank/DDBJ whole genome shotgun (WGS) entry which is preliminary data.</text>
</comment>
<dbReference type="OrthoDB" id="10025028at2759"/>
<sequence length="911" mass="101792">METTKDGQEGGEKGQEEVEETAAEDVVEEGREDDQEEEMNFNVEAANEDDDEESRDRDSVETDKVEFEEEGQSLDRFSNRSDEPSRHSAKDDGESRDVPDASDLSNDNKPGEDKDDSNKDVESSEVVEENNSNSGDKDSSPDGEVNLQCDEPVLNEDDGESDTENVVAEVDISSMMEMNMEEGDDENSQCNLLNAESRSEPEVIPLDSDDEPEGDKEKETNESEPVPLNINQSIFDVEDDDDDDNCVTVVDAFDVMQFEVTVEDDDQDQNQDSQSASSRNTSSSNGNSSTISRRPRRAAAEAAAKTIHQISAQEQGDAPRIFRTKRRSQEDADFNVNLHRNTEAQQHSQQPLSGKQRCLVCKKAAICSIVVKQFGTDLYLCSNTCFNRFRNQGKEFTSSNSLPCCKCGLRQEENQSRKNSVYFWETMNFCSDLCVGRYQMDVGSQCCTCGNSVPWGSLGKYCVRFGSDIRQFCTPPCLENYKKNARVCFNCQLDIRRIGNVILANIPSKATPKEFCSNDCVDMYCDRNLHQPTRAKPAPEHVCSICIVKRPVHKEIVLQSSNFKVCSDNCWQETLRVKGIVKPEKCEMCSKFVSMDLGFSTPVFWLSSLSKVFGFCSHICKNLFILNSRRILSCTTCKVKKYNFDLIEYFTGSKSEYAVCSLACLPQTQEYLRQLRTIIYIPQPISDKTTPSGDSMPVITSVSSAPGATAVRLPRRRRKEQQIPADDADEIQVLDELDDVDIGDPETYLDSISVEFLDSLLEYMSKRPPDMKSKGCSAKPRTKTVETQTDVSELNEMERIQLVPDEIVHYIPVPIPILIHVPFPGYFLESAVPIPFPLPVPLPIPIPIIIPSEKNNAPDDANDTEPEPDNGGAGPEKSQQPDKKQDGDNLDKSTTNELTESEGADIPAPNM</sequence>
<feature type="compositionally biased region" description="Acidic residues" evidence="1">
    <location>
        <begin position="17"/>
        <end position="39"/>
    </location>
</feature>
<feature type="compositionally biased region" description="Basic and acidic residues" evidence="1">
    <location>
        <begin position="879"/>
        <end position="891"/>
    </location>
</feature>
<feature type="compositionally biased region" description="Acidic residues" evidence="1">
    <location>
        <begin position="153"/>
        <end position="163"/>
    </location>
</feature>
<feature type="compositionally biased region" description="Basic and acidic residues" evidence="1">
    <location>
        <begin position="109"/>
        <end position="122"/>
    </location>
</feature>
<feature type="compositionally biased region" description="Basic and acidic residues" evidence="1">
    <location>
        <begin position="77"/>
        <end position="99"/>
    </location>
</feature>
<dbReference type="EMBL" id="LJIJ01000089">
    <property type="protein sequence ID" value="ODN03030.1"/>
    <property type="molecule type" value="Genomic_DNA"/>
</dbReference>
<reference evidence="3 4" key="1">
    <citation type="journal article" date="2016" name="Genome Biol. Evol.">
        <title>Gene Family Evolution Reflects Adaptation to Soil Environmental Stressors in the Genome of the Collembolan Orchesella cincta.</title>
        <authorList>
            <person name="Faddeeva-Vakhrusheva A."/>
            <person name="Derks M.F."/>
            <person name="Anvar S.Y."/>
            <person name="Agamennone V."/>
            <person name="Suring W."/>
            <person name="Smit S."/>
            <person name="van Straalen N.M."/>
            <person name="Roelofs D."/>
        </authorList>
    </citation>
    <scope>NUCLEOTIDE SEQUENCE [LARGE SCALE GENOMIC DNA]</scope>
    <source>
        <tissue evidence="3">Mixed pool</tissue>
    </source>
</reference>
<keyword evidence="4" id="KW-1185">Reference proteome</keyword>
<organism evidence="3 4">
    <name type="scientific">Orchesella cincta</name>
    <name type="common">Springtail</name>
    <name type="synonym">Podura cincta</name>
    <dbReference type="NCBI Taxonomy" id="48709"/>
    <lineage>
        <taxon>Eukaryota</taxon>
        <taxon>Metazoa</taxon>
        <taxon>Ecdysozoa</taxon>
        <taxon>Arthropoda</taxon>
        <taxon>Hexapoda</taxon>
        <taxon>Collembola</taxon>
        <taxon>Entomobryomorpha</taxon>
        <taxon>Entomobryoidea</taxon>
        <taxon>Orchesellidae</taxon>
        <taxon>Orchesellinae</taxon>
        <taxon>Orchesella</taxon>
    </lineage>
</organism>
<evidence type="ECO:0000259" key="2">
    <source>
        <dbReference type="SMART" id="SM00746"/>
    </source>
</evidence>
<feature type="compositionally biased region" description="Low complexity" evidence="1">
    <location>
        <begin position="270"/>
        <end position="292"/>
    </location>
</feature>
<dbReference type="STRING" id="48709.A0A1D2NCQ6"/>
<feature type="compositionally biased region" description="Basic and acidic residues" evidence="1">
    <location>
        <begin position="54"/>
        <end position="65"/>
    </location>
</feature>
<evidence type="ECO:0000313" key="4">
    <source>
        <dbReference type="Proteomes" id="UP000094527"/>
    </source>
</evidence>
<dbReference type="InterPro" id="IPR051284">
    <property type="entry name" value="ZnF_MYMT-QRICH1"/>
</dbReference>
<gene>
    <name evidence="3" type="ORF">Ocin01_03655</name>
</gene>
<dbReference type="SMART" id="SM00746">
    <property type="entry name" value="TRASH"/>
    <property type="match status" value="3"/>
</dbReference>
<name>A0A1D2NCQ6_ORCCI</name>
<accession>A0A1D2NCQ6</accession>
<dbReference type="InterPro" id="IPR011017">
    <property type="entry name" value="TRASH_dom"/>
</dbReference>
<dbReference type="OMA" id="TMEFCGE"/>
<evidence type="ECO:0000256" key="1">
    <source>
        <dbReference type="SAM" id="MobiDB-lite"/>
    </source>
</evidence>
<feature type="region of interest" description="Disordered" evidence="1">
    <location>
        <begin position="768"/>
        <end position="789"/>
    </location>
</feature>
<protein>
    <submittedName>
        <fullName evidence="3">Zinc finger MYM-type protein 3</fullName>
    </submittedName>
</protein>
<dbReference type="AlphaFoldDB" id="A0A1D2NCQ6"/>
<evidence type="ECO:0000313" key="3">
    <source>
        <dbReference type="EMBL" id="ODN03030.1"/>
    </source>
</evidence>
<feature type="region of interest" description="Disordered" evidence="1">
    <location>
        <begin position="1"/>
        <end position="230"/>
    </location>
</feature>
<feature type="compositionally biased region" description="Basic and acidic residues" evidence="1">
    <location>
        <begin position="1"/>
        <end position="16"/>
    </location>
</feature>